<feature type="region of interest" description="Disordered" evidence="1">
    <location>
        <begin position="180"/>
        <end position="215"/>
    </location>
</feature>
<feature type="compositionally biased region" description="Basic and acidic residues" evidence="1">
    <location>
        <begin position="1"/>
        <end position="30"/>
    </location>
</feature>
<dbReference type="AlphaFoldDB" id="A0A0L0C7J2"/>
<comment type="caution">
    <text evidence="2">The sequence shown here is derived from an EMBL/GenBank/DDBJ whole genome shotgun (WGS) entry which is preliminary data.</text>
</comment>
<sequence length="309" mass="35507">MDGKKKFDDTSKKFRKRIEEEKAKQKEKDMQPTQKNGNIFSYELCKTPSNSTYKREIAGKNDKNVCKENQPTLKNKYISSNKENIPPTPGNDVVYSPMYAPPNYHIDNLGNKEQEPWFSPLYGEPEVPMTPGKSNNDAYSPPCDRCNSNDCSEEELLSRPEDDKSFVLHLDTSTIHYVSGNHHQHQHHHQNRQHHHLEEKEEAGSPLTSKTKDNNFCGHMGYQRSIIYRFWVDQAKQYPEIDAEANANKENQYLDSPSSSQLSWLEVSPNPRLVTTTPASMRRLSQSSADKLPSLTPKARLINYQALRP</sequence>
<evidence type="ECO:0000313" key="2">
    <source>
        <dbReference type="EMBL" id="KNC27374.1"/>
    </source>
</evidence>
<evidence type="ECO:0000256" key="1">
    <source>
        <dbReference type="SAM" id="MobiDB-lite"/>
    </source>
</evidence>
<feature type="region of interest" description="Disordered" evidence="1">
    <location>
        <begin position="1"/>
        <end position="41"/>
    </location>
</feature>
<reference evidence="2 3" key="1">
    <citation type="journal article" date="2015" name="Nat. Commun.">
        <title>Lucilia cuprina genome unlocks parasitic fly biology to underpin future interventions.</title>
        <authorList>
            <person name="Anstead C.A."/>
            <person name="Korhonen P.K."/>
            <person name="Young N.D."/>
            <person name="Hall R.S."/>
            <person name="Jex A.R."/>
            <person name="Murali S.C."/>
            <person name="Hughes D.S."/>
            <person name="Lee S.F."/>
            <person name="Perry T."/>
            <person name="Stroehlein A.J."/>
            <person name="Ansell B.R."/>
            <person name="Breugelmans B."/>
            <person name="Hofmann A."/>
            <person name="Qu J."/>
            <person name="Dugan S."/>
            <person name="Lee S.L."/>
            <person name="Chao H."/>
            <person name="Dinh H."/>
            <person name="Han Y."/>
            <person name="Doddapaneni H.V."/>
            <person name="Worley K.C."/>
            <person name="Muzny D.M."/>
            <person name="Ioannidis P."/>
            <person name="Waterhouse R.M."/>
            <person name="Zdobnov E.M."/>
            <person name="James P.J."/>
            <person name="Bagnall N.H."/>
            <person name="Kotze A.C."/>
            <person name="Gibbs R.A."/>
            <person name="Richards S."/>
            <person name="Batterham P."/>
            <person name="Gasser R.B."/>
        </authorList>
    </citation>
    <scope>NUCLEOTIDE SEQUENCE [LARGE SCALE GENOMIC DNA]</scope>
    <source>
        <strain evidence="2 3">LS</strain>
        <tissue evidence="2">Full body</tissue>
    </source>
</reference>
<keyword evidence="3" id="KW-1185">Reference proteome</keyword>
<evidence type="ECO:0000313" key="3">
    <source>
        <dbReference type="Proteomes" id="UP000037069"/>
    </source>
</evidence>
<feature type="compositionally biased region" description="Basic residues" evidence="1">
    <location>
        <begin position="182"/>
        <end position="195"/>
    </location>
</feature>
<dbReference type="EMBL" id="JRES01000904">
    <property type="protein sequence ID" value="KNC27374.1"/>
    <property type="molecule type" value="Genomic_DNA"/>
</dbReference>
<name>A0A0L0C7J2_LUCCU</name>
<organism evidence="2 3">
    <name type="scientific">Lucilia cuprina</name>
    <name type="common">Green bottle fly</name>
    <name type="synonym">Australian sheep blowfly</name>
    <dbReference type="NCBI Taxonomy" id="7375"/>
    <lineage>
        <taxon>Eukaryota</taxon>
        <taxon>Metazoa</taxon>
        <taxon>Ecdysozoa</taxon>
        <taxon>Arthropoda</taxon>
        <taxon>Hexapoda</taxon>
        <taxon>Insecta</taxon>
        <taxon>Pterygota</taxon>
        <taxon>Neoptera</taxon>
        <taxon>Endopterygota</taxon>
        <taxon>Diptera</taxon>
        <taxon>Brachycera</taxon>
        <taxon>Muscomorpha</taxon>
        <taxon>Oestroidea</taxon>
        <taxon>Calliphoridae</taxon>
        <taxon>Luciliinae</taxon>
        <taxon>Lucilia</taxon>
    </lineage>
</organism>
<protein>
    <submittedName>
        <fullName evidence="2">Uncharacterized protein</fullName>
    </submittedName>
</protein>
<accession>A0A0L0C7J2</accession>
<dbReference type="Proteomes" id="UP000037069">
    <property type="component" value="Unassembled WGS sequence"/>
</dbReference>
<proteinExistence type="predicted"/>
<gene>
    <name evidence="2" type="ORF">FF38_01119</name>
</gene>